<reference evidence="2 3" key="1">
    <citation type="journal article" date="2016" name="Nat. Commun.">
        <title>Thousands of microbial genomes shed light on interconnected biogeochemical processes in an aquifer system.</title>
        <authorList>
            <person name="Anantharaman K."/>
            <person name="Brown C.T."/>
            <person name="Hug L.A."/>
            <person name="Sharon I."/>
            <person name="Castelle C.J."/>
            <person name="Probst A.J."/>
            <person name="Thomas B.C."/>
            <person name="Singh A."/>
            <person name="Wilkins M.J."/>
            <person name="Karaoz U."/>
            <person name="Brodie E.L."/>
            <person name="Williams K.H."/>
            <person name="Hubbard S.S."/>
            <person name="Banfield J.F."/>
        </authorList>
    </citation>
    <scope>NUCLEOTIDE SEQUENCE [LARGE SCALE GENOMIC DNA]</scope>
</reference>
<dbReference type="Pfam" id="PF03161">
    <property type="entry name" value="LAGLIDADG_2"/>
    <property type="match status" value="1"/>
</dbReference>
<feature type="domain" description="Homing endonuclease LAGLIDADG" evidence="1">
    <location>
        <begin position="10"/>
        <end position="175"/>
    </location>
</feature>
<dbReference type="STRING" id="1802697.A2925_01715"/>
<name>A0A1F8GLQ6_9BACT</name>
<protein>
    <recommendedName>
        <fullName evidence="1">Homing endonuclease LAGLIDADG domain-containing protein</fullName>
    </recommendedName>
</protein>
<gene>
    <name evidence="2" type="ORF">A2925_01715</name>
</gene>
<evidence type="ECO:0000313" key="2">
    <source>
        <dbReference type="EMBL" id="OGN25596.1"/>
    </source>
</evidence>
<dbReference type="Proteomes" id="UP000178256">
    <property type="component" value="Unassembled WGS sequence"/>
</dbReference>
<evidence type="ECO:0000259" key="1">
    <source>
        <dbReference type="Pfam" id="PF03161"/>
    </source>
</evidence>
<accession>A0A1F8GLQ6</accession>
<sequence length="199" mass="23571">MELDNKLQDITIGLLLGDGSFEKKKDTLGIRLQIKQRSKAKEYVEWLYGQFKDYCLSEIKFREDYNQYYFSTRYLREFQNLYGLFYKEGKKIIPSNLKDLLKSPLSLAIWYMDDGSLDFRPKNHYAFYLASNCFSVGDSNELKNVLLDNFNIKSTVYNNLCRGKRYPRIYIGSEGRDNFCQTIRSHILDCFSYKLPHNT</sequence>
<evidence type="ECO:0000313" key="3">
    <source>
        <dbReference type="Proteomes" id="UP000178256"/>
    </source>
</evidence>
<proteinExistence type="predicted"/>
<dbReference type="SUPFAM" id="SSF55608">
    <property type="entry name" value="Homing endonucleases"/>
    <property type="match status" value="1"/>
</dbReference>
<dbReference type="Gene3D" id="3.10.28.10">
    <property type="entry name" value="Homing endonucleases"/>
    <property type="match status" value="2"/>
</dbReference>
<dbReference type="InterPro" id="IPR004860">
    <property type="entry name" value="LAGLIDADG_dom"/>
</dbReference>
<dbReference type="GO" id="GO:0004519">
    <property type="term" value="F:endonuclease activity"/>
    <property type="evidence" value="ECO:0007669"/>
    <property type="project" value="InterPro"/>
</dbReference>
<dbReference type="AlphaFoldDB" id="A0A1F8GLQ6"/>
<comment type="caution">
    <text evidence="2">The sequence shown here is derived from an EMBL/GenBank/DDBJ whole genome shotgun (WGS) entry which is preliminary data.</text>
</comment>
<dbReference type="InterPro" id="IPR027434">
    <property type="entry name" value="Homing_endonucl"/>
</dbReference>
<organism evidence="2 3">
    <name type="scientific">Candidatus Yanofskybacteria bacterium RIFCSPLOWO2_01_FULL_44_22</name>
    <dbReference type="NCBI Taxonomy" id="1802697"/>
    <lineage>
        <taxon>Bacteria</taxon>
        <taxon>Candidatus Yanofskyibacteriota</taxon>
    </lineage>
</organism>
<dbReference type="EMBL" id="MGKL01000016">
    <property type="protein sequence ID" value="OGN25596.1"/>
    <property type="molecule type" value="Genomic_DNA"/>
</dbReference>